<dbReference type="InterPro" id="IPR043037">
    <property type="entry name" value="CfaE_adhesin"/>
</dbReference>
<dbReference type="EMBL" id="LR134492">
    <property type="protein sequence ID" value="VEI64069.1"/>
    <property type="molecule type" value="Genomic_DNA"/>
</dbReference>
<name>A0A3S4WTE8_SERFO</name>
<dbReference type="AlphaFoldDB" id="A0A3S4WTE8"/>
<accession>A0A3S4WTE8</accession>
<dbReference type="InterPro" id="IPR010888">
    <property type="entry name" value="CblD"/>
</dbReference>
<organism evidence="1 2">
    <name type="scientific">Serratia fonticola</name>
    <dbReference type="NCBI Taxonomy" id="47917"/>
    <lineage>
        <taxon>Bacteria</taxon>
        <taxon>Pseudomonadati</taxon>
        <taxon>Pseudomonadota</taxon>
        <taxon>Gammaproteobacteria</taxon>
        <taxon>Enterobacterales</taxon>
        <taxon>Yersiniaceae</taxon>
        <taxon>Serratia</taxon>
    </lineage>
</organism>
<reference evidence="1 2" key="1">
    <citation type="submission" date="2018-12" db="EMBL/GenBank/DDBJ databases">
        <authorList>
            <consortium name="Pathogen Informatics"/>
        </authorList>
    </citation>
    <scope>NUCLEOTIDE SEQUENCE [LARGE SCALE GENOMIC DNA]</scope>
    <source>
        <strain evidence="1 2">NCTC13193</strain>
    </source>
</reference>
<dbReference type="Gene3D" id="2.60.40.2040">
    <property type="entry name" value="CFA/I fimbrial subunit E, pilin domain"/>
    <property type="match status" value="1"/>
</dbReference>
<gene>
    <name evidence="1" type="primary">cfaE_1</name>
    <name evidence="1" type="ORF">NCTC13193_00990</name>
</gene>
<protein>
    <submittedName>
        <fullName evidence="1">Colonization factor antigen I subunit E</fullName>
    </submittedName>
</protein>
<dbReference type="Proteomes" id="UP000270487">
    <property type="component" value="Chromosome"/>
</dbReference>
<sequence length="423" mass="45341">MLLEKTSSLQYICAEIVKTVTLCGLFFAVPVALVQGASVTPQTSDNAHSKISGAKVRDITNTPPQAQDTVVNMSFDRMSLPANVFIWQNVFGGSSSVATCGSTNGLDCSKLDFLNSLVCYSTSDSTYGACPVLLWWFNSSGVSNSTSLKLRFTHDGGETKDLQITSLKNRADGALPVGSWVSGRIVSPEGFRTFIPSSELKKLSTTGIWRAKLKMQVKVWDVCTGWSTNGCPGIHRVDWTATITLNVTDNGNQQIYLPAFPTSAPVINLNLNTRPGAGSRKSVSGSTNLDMCLYDGNNSASNRISLLLQDEGGTATGRPDGQFSIYRKGGDQSKASDRLDYQVSVINPTTGAVQDISNGKEIIWSDTNRRNIQRPVVLPGGGAPALCVPAPLTLTTPAFSMADKTAGDYTGKLRIIYTPTTQQ</sequence>
<evidence type="ECO:0000313" key="1">
    <source>
        <dbReference type="EMBL" id="VEI64069.1"/>
    </source>
</evidence>
<evidence type="ECO:0000313" key="2">
    <source>
        <dbReference type="Proteomes" id="UP000270487"/>
    </source>
</evidence>
<proteinExistence type="predicted"/>
<dbReference type="Gene3D" id="2.60.40.2520">
    <property type="entry name" value="CFA/I fimbrial subunit E, adhesin domain"/>
    <property type="match status" value="1"/>
</dbReference>
<dbReference type="Pfam" id="PF07434">
    <property type="entry name" value="CblD"/>
    <property type="match status" value="1"/>
</dbReference>